<dbReference type="Pfam" id="PF04359">
    <property type="entry name" value="DUF493"/>
    <property type="match status" value="1"/>
</dbReference>
<dbReference type="Gene3D" id="3.30.70.260">
    <property type="match status" value="1"/>
</dbReference>
<sequence>MEEACRRPEISYPARVPMKIIGRQEELRPDMVMELILAHLGPQPEGDEQHSANCKGAFISYTFWVTLPDDKAETPLREAIQKLPGVMMQL</sequence>
<accession>A0A936F3S2</accession>
<organism evidence="1 2">
    <name type="scientific">Candidatus Geothrix odensensis</name>
    <dbReference type="NCBI Taxonomy" id="2954440"/>
    <lineage>
        <taxon>Bacteria</taxon>
        <taxon>Pseudomonadati</taxon>
        <taxon>Acidobacteriota</taxon>
        <taxon>Holophagae</taxon>
        <taxon>Holophagales</taxon>
        <taxon>Holophagaceae</taxon>
        <taxon>Geothrix</taxon>
    </lineage>
</organism>
<evidence type="ECO:0000313" key="1">
    <source>
        <dbReference type="EMBL" id="MBK8573584.1"/>
    </source>
</evidence>
<evidence type="ECO:0000313" key="2">
    <source>
        <dbReference type="Proteomes" id="UP000709959"/>
    </source>
</evidence>
<dbReference type="Proteomes" id="UP000709959">
    <property type="component" value="Unassembled WGS sequence"/>
</dbReference>
<gene>
    <name evidence="1" type="ORF">IPN91_13355</name>
</gene>
<name>A0A936F3S2_9BACT</name>
<dbReference type="SUPFAM" id="SSF117991">
    <property type="entry name" value="YbeD/HP0495-like"/>
    <property type="match status" value="1"/>
</dbReference>
<protein>
    <submittedName>
        <fullName evidence="1">DUF493 family protein</fullName>
    </submittedName>
</protein>
<dbReference type="AlphaFoldDB" id="A0A936F3S2"/>
<dbReference type="EMBL" id="JADKCH010000022">
    <property type="protein sequence ID" value="MBK8573584.1"/>
    <property type="molecule type" value="Genomic_DNA"/>
</dbReference>
<dbReference type="InterPro" id="IPR027471">
    <property type="entry name" value="YbeD-like_sf"/>
</dbReference>
<reference evidence="1 2" key="1">
    <citation type="submission" date="2020-10" db="EMBL/GenBank/DDBJ databases">
        <title>Connecting structure to function with the recovery of over 1000 high-quality activated sludge metagenome-assembled genomes encoding full-length rRNA genes using long-read sequencing.</title>
        <authorList>
            <person name="Singleton C.M."/>
            <person name="Petriglieri F."/>
            <person name="Kristensen J.M."/>
            <person name="Kirkegaard R.H."/>
            <person name="Michaelsen T.Y."/>
            <person name="Andersen M.H."/>
            <person name="Karst S.M."/>
            <person name="Dueholm M.S."/>
            <person name="Nielsen P.H."/>
            <person name="Albertsen M."/>
        </authorList>
    </citation>
    <scope>NUCLEOTIDE SEQUENCE [LARGE SCALE GENOMIC DNA]</scope>
    <source>
        <strain evidence="1">OdNE_18-Q3-R46-58_MAXAC.008</strain>
    </source>
</reference>
<comment type="caution">
    <text evidence="1">The sequence shown here is derived from an EMBL/GenBank/DDBJ whole genome shotgun (WGS) entry which is preliminary data.</text>
</comment>
<proteinExistence type="predicted"/>
<dbReference type="InterPro" id="IPR007454">
    <property type="entry name" value="UPF0250_YbeD-like"/>
</dbReference>